<name>A0A0E9TE02_ANGAN</name>
<protein>
    <submittedName>
        <fullName evidence="1">Uncharacterized protein</fullName>
    </submittedName>
</protein>
<proteinExistence type="predicted"/>
<reference evidence="1" key="2">
    <citation type="journal article" date="2015" name="Fish Shellfish Immunol.">
        <title>Early steps in the European eel (Anguilla anguilla)-Vibrio vulnificus interaction in the gills: Role of the RtxA13 toxin.</title>
        <authorList>
            <person name="Callol A."/>
            <person name="Pajuelo D."/>
            <person name="Ebbesson L."/>
            <person name="Teles M."/>
            <person name="MacKenzie S."/>
            <person name="Amaro C."/>
        </authorList>
    </citation>
    <scope>NUCLEOTIDE SEQUENCE</scope>
</reference>
<evidence type="ECO:0000313" key="1">
    <source>
        <dbReference type="EMBL" id="JAH51801.1"/>
    </source>
</evidence>
<dbReference type="EMBL" id="GBXM01056776">
    <property type="protein sequence ID" value="JAH51801.1"/>
    <property type="molecule type" value="Transcribed_RNA"/>
</dbReference>
<dbReference type="AlphaFoldDB" id="A0A0E9TE02"/>
<accession>A0A0E9TE02</accession>
<sequence length="22" mass="2533">MSVATRMASHLHILAVKNYFDK</sequence>
<reference evidence="1" key="1">
    <citation type="submission" date="2014-11" db="EMBL/GenBank/DDBJ databases">
        <authorList>
            <person name="Amaro Gonzalez C."/>
        </authorList>
    </citation>
    <scope>NUCLEOTIDE SEQUENCE</scope>
</reference>
<organism evidence="1">
    <name type="scientific">Anguilla anguilla</name>
    <name type="common">European freshwater eel</name>
    <name type="synonym">Muraena anguilla</name>
    <dbReference type="NCBI Taxonomy" id="7936"/>
    <lineage>
        <taxon>Eukaryota</taxon>
        <taxon>Metazoa</taxon>
        <taxon>Chordata</taxon>
        <taxon>Craniata</taxon>
        <taxon>Vertebrata</taxon>
        <taxon>Euteleostomi</taxon>
        <taxon>Actinopterygii</taxon>
        <taxon>Neopterygii</taxon>
        <taxon>Teleostei</taxon>
        <taxon>Anguilliformes</taxon>
        <taxon>Anguillidae</taxon>
        <taxon>Anguilla</taxon>
    </lineage>
</organism>